<name>A0A3A6QAA4_9EURY</name>
<keyword evidence="4" id="KW-0808">Transferase</keyword>
<dbReference type="InterPro" id="IPR031621">
    <property type="entry name" value="HisKA_7TM"/>
</dbReference>
<dbReference type="CDD" id="cd00082">
    <property type="entry name" value="HisKA"/>
    <property type="match status" value="1"/>
</dbReference>
<feature type="transmembrane region" description="Helical" evidence="7">
    <location>
        <begin position="160"/>
        <end position="180"/>
    </location>
</feature>
<dbReference type="Gene3D" id="3.30.450.20">
    <property type="entry name" value="PAS domain"/>
    <property type="match status" value="1"/>
</dbReference>
<comment type="catalytic activity">
    <reaction evidence="1">
        <text>ATP + protein L-histidine = ADP + protein N-phospho-L-histidine.</text>
        <dbReference type="EC" id="2.7.13.3"/>
    </reaction>
</comment>
<dbReference type="EMBL" id="QMDW01000002">
    <property type="protein sequence ID" value="RJX51522.1"/>
    <property type="molecule type" value="Genomic_DNA"/>
</dbReference>
<feature type="transmembrane region" description="Helical" evidence="7">
    <location>
        <begin position="75"/>
        <end position="99"/>
    </location>
</feature>
<dbReference type="InterPro" id="IPR003661">
    <property type="entry name" value="HisK_dim/P_dom"/>
</dbReference>
<evidence type="ECO:0000256" key="6">
    <source>
        <dbReference type="ARBA" id="ARBA00023012"/>
    </source>
</evidence>
<dbReference type="InterPro" id="IPR036097">
    <property type="entry name" value="HisK_dim/P_sf"/>
</dbReference>
<evidence type="ECO:0000256" key="5">
    <source>
        <dbReference type="ARBA" id="ARBA00022777"/>
    </source>
</evidence>
<dbReference type="InterPro" id="IPR035965">
    <property type="entry name" value="PAS-like_dom_sf"/>
</dbReference>
<dbReference type="PRINTS" id="PR00344">
    <property type="entry name" value="BCTRLSENSOR"/>
</dbReference>
<dbReference type="SUPFAM" id="SSF47384">
    <property type="entry name" value="Homodimeric domain of signal transducing histidine kinase"/>
    <property type="match status" value="1"/>
</dbReference>
<dbReference type="AlphaFoldDB" id="A0A3A6QAA4"/>
<evidence type="ECO:0000259" key="8">
    <source>
        <dbReference type="PROSITE" id="PS50109"/>
    </source>
</evidence>
<feature type="domain" description="PAC" evidence="9">
    <location>
        <begin position="308"/>
        <end position="360"/>
    </location>
</feature>
<keyword evidence="11" id="KW-1185">Reference proteome</keyword>
<dbReference type="Pfam" id="PF02518">
    <property type="entry name" value="HATPase_c"/>
    <property type="match status" value="1"/>
</dbReference>
<dbReference type="PANTHER" id="PTHR43711:SF1">
    <property type="entry name" value="HISTIDINE KINASE 1"/>
    <property type="match status" value="1"/>
</dbReference>
<gene>
    <name evidence="10" type="ORF">DP106_02195</name>
</gene>
<organism evidence="10 11">
    <name type="scientific">Halonotius pteroides</name>
    <dbReference type="NCBI Taxonomy" id="268735"/>
    <lineage>
        <taxon>Archaea</taxon>
        <taxon>Methanobacteriati</taxon>
        <taxon>Methanobacteriota</taxon>
        <taxon>Stenosarchaea group</taxon>
        <taxon>Halobacteria</taxon>
        <taxon>Halobacteriales</taxon>
        <taxon>Haloferacaceae</taxon>
        <taxon>Halonotius</taxon>
    </lineage>
</organism>
<dbReference type="EC" id="2.7.13.3" evidence="2"/>
<dbReference type="SMART" id="SM00387">
    <property type="entry name" value="HATPase_c"/>
    <property type="match status" value="1"/>
</dbReference>
<dbReference type="Pfam" id="PF08448">
    <property type="entry name" value="PAS_4"/>
    <property type="match status" value="1"/>
</dbReference>
<dbReference type="Pfam" id="PF00512">
    <property type="entry name" value="HisKA"/>
    <property type="match status" value="1"/>
</dbReference>
<dbReference type="InterPro" id="IPR036890">
    <property type="entry name" value="HATPase_C_sf"/>
</dbReference>
<reference evidence="10 11" key="1">
    <citation type="submission" date="2018-06" db="EMBL/GenBank/DDBJ databases">
        <title>Halonotius sp. F13-13 a new haloarchaeeon isolated from a solar saltern from Isla Cristina, Huelva, Spain.</title>
        <authorList>
            <person name="Duran-Viseras A."/>
            <person name="Sanchez-Porro C."/>
            <person name="Ventosa A."/>
        </authorList>
    </citation>
    <scope>NUCLEOTIDE SEQUENCE [LARGE SCALE GENOMIC DNA]</scope>
    <source>
        <strain evidence="10 11">CECT 7525</strain>
    </source>
</reference>
<evidence type="ECO:0000256" key="4">
    <source>
        <dbReference type="ARBA" id="ARBA00022679"/>
    </source>
</evidence>
<feature type="transmembrane region" description="Helical" evidence="7">
    <location>
        <begin position="50"/>
        <end position="69"/>
    </location>
</feature>
<keyword evidence="7" id="KW-1133">Transmembrane helix</keyword>
<feature type="transmembrane region" description="Helical" evidence="7">
    <location>
        <begin position="111"/>
        <end position="128"/>
    </location>
</feature>
<dbReference type="InterPro" id="IPR005467">
    <property type="entry name" value="His_kinase_dom"/>
</dbReference>
<evidence type="ECO:0000256" key="3">
    <source>
        <dbReference type="ARBA" id="ARBA00022553"/>
    </source>
</evidence>
<evidence type="ECO:0000256" key="1">
    <source>
        <dbReference type="ARBA" id="ARBA00000085"/>
    </source>
</evidence>
<dbReference type="PROSITE" id="PS50113">
    <property type="entry name" value="PAC"/>
    <property type="match status" value="1"/>
</dbReference>
<dbReference type="InterPro" id="IPR013656">
    <property type="entry name" value="PAS_4"/>
</dbReference>
<evidence type="ECO:0000259" key="9">
    <source>
        <dbReference type="PROSITE" id="PS50113"/>
    </source>
</evidence>
<dbReference type="Pfam" id="PF16927">
    <property type="entry name" value="HisKA_7TM"/>
    <property type="match status" value="1"/>
</dbReference>
<dbReference type="SUPFAM" id="SSF55874">
    <property type="entry name" value="ATPase domain of HSP90 chaperone/DNA topoisomerase II/histidine kinase"/>
    <property type="match status" value="1"/>
</dbReference>
<evidence type="ECO:0000256" key="2">
    <source>
        <dbReference type="ARBA" id="ARBA00012438"/>
    </source>
</evidence>
<evidence type="ECO:0000313" key="11">
    <source>
        <dbReference type="Proteomes" id="UP000281564"/>
    </source>
</evidence>
<dbReference type="PANTHER" id="PTHR43711">
    <property type="entry name" value="TWO-COMPONENT HISTIDINE KINASE"/>
    <property type="match status" value="1"/>
</dbReference>
<dbReference type="SMART" id="SM00388">
    <property type="entry name" value="HisKA"/>
    <property type="match status" value="1"/>
</dbReference>
<feature type="transmembrane region" description="Helical" evidence="7">
    <location>
        <begin position="222"/>
        <end position="239"/>
    </location>
</feature>
<protein>
    <recommendedName>
        <fullName evidence="2">histidine kinase</fullName>
        <ecNumber evidence="2">2.7.13.3</ecNumber>
    </recommendedName>
</protein>
<dbReference type="Gene3D" id="3.30.565.10">
    <property type="entry name" value="Histidine kinase-like ATPase, C-terminal domain"/>
    <property type="match status" value="1"/>
</dbReference>
<comment type="caution">
    <text evidence="10">The sequence shown here is derived from an EMBL/GenBank/DDBJ whole genome shotgun (WGS) entry which is preliminary data.</text>
</comment>
<dbReference type="GO" id="GO:0000155">
    <property type="term" value="F:phosphorelay sensor kinase activity"/>
    <property type="evidence" value="ECO:0007669"/>
    <property type="project" value="InterPro"/>
</dbReference>
<evidence type="ECO:0000256" key="7">
    <source>
        <dbReference type="SAM" id="Phobius"/>
    </source>
</evidence>
<accession>A0A3A6QAA4</accession>
<keyword evidence="6" id="KW-0902">Two-component regulatory system</keyword>
<dbReference type="InterPro" id="IPR003594">
    <property type="entry name" value="HATPase_dom"/>
</dbReference>
<dbReference type="Gene3D" id="1.10.287.130">
    <property type="match status" value="1"/>
</dbReference>
<feature type="transmembrane region" description="Helical" evidence="7">
    <location>
        <begin position="192"/>
        <end position="210"/>
    </location>
</feature>
<dbReference type="SUPFAM" id="SSF55785">
    <property type="entry name" value="PYP-like sensor domain (PAS domain)"/>
    <property type="match status" value="1"/>
</dbReference>
<keyword evidence="5" id="KW-0418">Kinase</keyword>
<dbReference type="PROSITE" id="PS50109">
    <property type="entry name" value="HIS_KIN"/>
    <property type="match status" value="1"/>
</dbReference>
<feature type="transmembrane region" description="Helical" evidence="7">
    <location>
        <begin position="14"/>
        <end position="38"/>
    </location>
</feature>
<sequence>MRPHQPVNQMGDDVLLSVVVAILVFLSTAVSIGLAAYVRYRIDHPIADSFGRLLAAYGLWAGCYLRMLLGPPGVLTRAAVVGQGIAAAFSIAAWFAFVIDYTGDSEWIPDTAPRLLWLWAGVHGFLRISNPNDLFISEIVYDSFGLFVLPLEVYGPLTRGTFLVTTLLLLFTFGLLVRFIRRAQSLYRYQAIIILGAVVVNTASTLLFLFDVRLHPQLDLTPVLYAGQGVVIWIALYRYDFLRRAPVAADRFFREMADPAVIVDDELTVIEYNEAATRVVGTLDKRAKLTEPDAEGFSERVQAAIENPETPVEVTTNESPARVYDLEVTAVTDQFDLTQGYVVVLRDITDRKQRERQLEEQNDRLEEFADVVSHDLRNPLSTAEGWAAAITDALDGEEPDVETARMGLEHIATSHNRMDELIGMLLTMARQGQTVADPEPVSIEDCATDAWATAETGELELAVAGDRTVAADPARLRQAFENLFRNANDHGEASMVTVTTTPDGFAVEDDGTGIDSDDYEALFEFGYSTDDEGTGIGLAVVKRIIEAHGWRIAVDERDDGGTCFEITGVST</sequence>
<keyword evidence="7" id="KW-0812">Transmembrane</keyword>
<keyword evidence="3" id="KW-0597">Phosphoprotein</keyword>
<dbReference type="InterPro" id="IPR050736">
    <property type="entry name" value="Sensor_HK_Regulatory"/>
</dbReference>
<dbReference type="InterPro" id="IPR004358">
    <property type="entry name" value="Sig_transdc_His_kin-like_C"/>
</dbReference>
<evidence type="ECO:0000313" key="10">
    <source>
        <dbReference type="EMBL" id="RJX51522.1"/>
    </source>
</evidence>
<dbReference type="Proteomes" id="UP000281564">
    <property type="component" value="Unassembled WGS sequence"/>
</dbReference>
<proteinExistence type="predicted"/>
<dbReference type="InterPro" id="IPR000700">
    <property type="entry name" value="PAS-assoc_C"/>
</dbReference>
<feature type="domain" description="Histidine kinase" evidence="8">
    <location>
        <begin position="371"/>
        <end position="571"/>
    </location>
</feature>
<keyword evidence="7" id="KW-0472">Membrane</keyword>